<comment type="catalytic activity">
    <reaction evidence="1">
        <text>Release of an N-terminal amino acid, Xaa-|-Yaa-, in which Xaa is preferably Leu, but may be other amino acids including Pro although not Arg or Lys, and Yaa may be Pro. Amino acid amides and methyl esters are also readily hydrolyzed, but rates on arylamides are exceedingly low.</text>
        <dbReference type="EC" id="3.4.11.1"/>
    </reaction>
</comment>
<evidence type="ECO:0000256" key="6">
    <source>
        <dbReference type="ARBA" id="ARBA00022801"/>
    </source>
</evidence>
<dbReference type="Gene3D" id="3.40.220.10">
    <property type="entry name" value="Leucine Aminopeptidase, subunit E, domain 1"/>
    <property type="match status" value="1"/>
</dbReference>
<dbReference type="SUPFAM" id="SSF53187">
    <property type="entry name" value="Zn-dependent exopeptidases"/>
    <property type="match status" value="1"/>
</dbReference>
<sequence>MLARRGTCLLSRPSVSAQRTLFTTSPRSAIYVLPVDPKSPSTTAANVDATALWNLTLSAKSSKPVTIGTTRIFYDTPRGTDSKDVTALTNLGDKWATKTGDDRREVVRKAVGSAIKAVKALGDEVDGETVFVDASADPHAAAVASHLALYDFTLKTKPPSRFDPRRTEPMPEKLDLRSLGESDAEAWQEGVVYARAQNLARTLSELPGNIITPTAFTEHIQAEFAGIPDVEIHVRDQAWAAEKGMRTFLSVAKGSTEPCKFLEIHYHGAASGAQPLVLIGKGVTFDTGGISIKPSAGMDLMRGDMGGAAAVCSAALAVAQLKLPVNLIVLCPLTENMPGPGANKPGDVVYAMNGKSVQIDNTDAEGRLILADALYYGTTAYKPHSVVDVATLTGAMMVALGEVYTGVFTNSDSLWHDLDKAGKIEHDLFWRMPLSDAYAPQITSSNADLCNIGGRAAGSCTAALFLKSFVDGVEPSEEGKPRVRWAHLDIAGTMESTRGSAYQGKGLTGRPTRALIEFVKQSMHA</sequence>
<evidence type="ECO:0000313" key="8">
    <source>
        <dbReference type="EMBL" id="EPT02578.1"/>
    </source>
</evidence>
<dbReference type="InterPro" id="IPR043472">
    <property type="entry name" value="Macro_dom-like"/>
</dbReference>
<gene>
    <name evidence="8" type="ORF">FOMPIDRAFT_1059138</name>
</gene>
<dbReference type="STRING" id="743788.S8ED96"/>
<dbReference type="HOGENOM" id="CLU_013734_2_2_1"/>
<evidence type="ECO:0000256" key="5">
    <source>
        <dbReference type="ARBA" id="ARBA00022670"/>
    </source>
</evidence>
<dbReference type="Pfam" id="PF00883">
    <property type="entry name" value="Peptidase_M17"/>
    <property type="match status" value="1"/>
</dbReference>
<dbReference type="InParanoid" id="S8ED96"/>
<dbReference type="GO" id="GO:0030145">
    <property type="term" value="F:manganese ion binding"/>
    <property type="evidence" value="ECO:0007669"/>
    <property type="project" value="InterPro"/>
</dbReference>
<name>S8ED96_FOMSC</name>
<keyword evidence="5" id="KW-0645">Protease</keyword>
<keyword evidence="6" id="KW-0378">Hydrolase</keyword>
<dbReference type="eggNOG" id="KOG2597">
    <property type="taxonomic scope" value="Eukaryota"/>
</dbReference>
<dbReference type="GO" id="GO:0070006">
    <property type="term" value="F:metalloaminopeptidase activity"/>
    <property type="evidence" value="ECO:0007669"/>
    <property type="project" value="InterPro"/>
</dbReference>
<dbReference type="EC" id="3.4.11.1" evidence="3"/>
<dbReference type="FunCoup" id="S8ED96">
    <property type="interactions" value="400"/>
</dbReference>
<feature type="domain" description="Cytosol aminopeptidase" evidence="7">
    <location>
        <begin position="361"/>
        <end position="368"/>
    </location>
</feature>
<dbReference type="GO" id="GO:0005737">
    <property type="term" value="C:cytoplasm"/>
    <property type="evidence" value="ECO:0007669"/>
    <property type="project" value="InterPro"/>
</dbReference>
<comment type="similarity">
    <text evidence="2">Belongs to the peptidase M17 family.</text>
</comment>
<evidence type="ECO:0000313" key="9">
    <source>
        <dbReference type="Proteomes" id="UP000015241"/>
    </source>
</evidence>
<evidence type="ECO:0000259" key="7">
    <source>
        <dbReference type="PROSITE" id="PS00631"/>
    </source>
</evidence>
<dbReference type="MEROPS" id="M17.001"/>
<dbReference type="HAMAP" id="MF_00181">
    <property type="entry name" value="Cytosol_peptidase_M17"/>
    <property type="match status" value="1"/>
</dbReference>
<evidence type="ECO:0000256" key="4">
    <source>
        <dbReference type="ARBA" id="ARBA00022438"/>
    </source>
</evidence>
<dbReference type="OrthoDB" id="412814at2759"/>
<dbReference type="InterPro" id="IPR000819">
    <property type="entry name" value="Peptidase_M17_C"/>
</dbReference>
<dbReference type="PRINTS" id="PR00481">
    <property type="entry name" value="LAMNOPPTDASE"/>
</dbReference>
<dbReference type="Gene3D" id="3.40.630.10">
    <property type="entry name" value="Zn peptidases"/>
    <property type="match status" value="1"/>
</dbReference>
<reference evidence="8 9" key="1">
    <citation type="journal article" date="2012" name="Science">
        <title>The Paleozoic origin of enzymatic lignin decomposition reconstructed from 31 fungal genomes.</title>
        <authorList>
            <person name="Floudas D."/>
            <person name="Binder M."/>
            <person name="Riley R."/>
            <person name="Barry K."/>
            <person name="Blanchette R.A."/>
            <person name="Henrissat B."/>
            <person name="Martinez A.T."/>
            <person name="Otillar R."/>
            <person name="Spatafora J.W."/>
            <person name="Yadav J.S."/>
            <person name="Aerts A."/>
            <person name="Benoit I."/>
            <person name="Boyd A."/>
            <person name="Carlson A."/>
            <person name="Copeland A."/>
            <person name="Coutinho P.M."/>
            <person name="de Vries R.P."/>
            <person name="Ferreira P."/>
            <person name="Findley K."/>
            <person name="Foster B."/>
            <person name="Gaskell J."/>
            <person name="Glotzer D."/>
            <person name="Gorecki P."/>
            <person name="Heitman J."/>
            <person name="Hesse C."/>
            <person name="Hori C."/>
            <person name="Igarashi K."/>
            <person name="Jurgens J.A."/>
            <person name="Kallen N."/>
            <person name="Kersten P."/>
            <person name="Kohler A."/>
            <person name="Kuees U."/>
            <person name="Kumar T.K.A."/>
            <person name="Kuo A."/>
            <person name="LaButti K."/>
            <person name="Larrondo L.F."/>
            <person name="Lindquist E."/>
            <person name="Ling A."/>
            <person name="Lombard V."/>
            <person name="Lucas S."/>
            <person name="Lundell T."/>
            <person name="Martin R."/>
            <person name="McLaughlin D.J."/>
            <person name="Morgenstern I."/>
            <person name="Morin E."/>
            <person name="Murat C."/>
            <person name="Nagy L.G."/>
            <person name="Nolan M."/>
            <person name="Ohm R.A."/>
            <person name="Patyshakuliyeva A."/>
            <person name="Rokas A."/>
            <person name="Ruiz-Duenas F.J."/>
            <person name="Sabat G."/>
            <person name="Salamov A."/>
            <person name="Samejima M."/>
            <person name="Schmutz J."/>
            <person name="Slot J.C."/>
            <person name="St John F."/>
            <person name="Stenlid J."/>
            <person name="Sun H."/>
            <person name="Sun S."/>
            <person name="Syed K."/>
            <person name="Tsang A."/>
            <person name="Wiebenga A."/>
            <person name="Young D."/>
            <person name="Pisabarro A."/>
            <person name="Eastwood D.C."/>
            <person name="Martin F."/>
            <person name="Cullen D."/>
            <person name="Grigoriev I.V."/>
            <person name="Hibbett D.S."/>
        </authorList>
    </citation>
    <scope>NUCLEOTIDE SEQUENCE</scope>
    <source>
        <strain evidence="9">FP-58527</strain>
    </source>
</reference>
<proteinExistence type="inferred from homology"/>
<dbReference type="InterPro" id="IPR023042">
    <property type="entry name" value="Peptidase_M17_leu_NH2_pept"/>
</dbReference>
<accession>S8ED96</accession>
<dbReference type="EMBL" id="KE504134">
    <property type="protein sequence ID" value="EPT02578.1"/>
    <property type="molecule type" value="Genomic_DNA"/>
</dbReference>
<dbReference type="PANTHER" id="PTHR11963">
    <property type="entry name" value="LEUCINE AMINOPEPTIDASE-RELATED"/>
    <property type="match status" value="1"/>
</dbReference>
<keyword evidence="9" id="KW-1185">Reference proteome</keyword>
<dbReference type="Proteomes" id="UP000015241">
    <property type="component" value="Unassembled WGS sequence"/>
</dbReference>
<dbReference type="InterPro" id="IPR011356">
    <property type="entry name" value="Leucine_aapep/pepB"/>
</dbReference>
<evidence type="ECO:0000256" key="1">
    <source>
        <dbReference type="ARBA" id="ARBA00000135"/>
    </source>
</evidence>
<keyword evidence="4" id="KW-0031">Aminopeptidase</keyword>
<dbReference type="CDD" id="cd00433">
    <property type="entry name" value="Peptidase_M17"/>
    <property type="match status" value="1"/>
</dbReference>
<organism evidence="8 9">
    <name type="scientific">Fomitopsis schrenkii</name>
    <name type="common">Brown rot fungus</name>
    <dbReference type="NCBI Taxonomy" id="2126942"/>
    <lineage>
        <taxon>Eukaryota</taxon>
        <taxon>Fungi</taxon>
        <taxon>Dikarya</taxon>
        <taxon>Basidiomycota</taxon>
        <taxon>Agaricomycotina</taxon>
        <taxon>Agaricomycetes</taxon>
        <taxon>Polyporales</taxon>
        <taxon>Fomitopsis</taxon>
    </lineage>
</organism>
<dbReference type="AlphaFoldDB" id="S8ED96"/>
<dbReference type="PANTHER" id="PTHR11963:SF23">
    <property type="entry name" value="CYTOSOL AMINOPEPTIDASE"/>
    <property type="match status" value="1"/>
</dbReference>
<dbReference type="SUPFAM" id="SSF52949">
    <property type="entry name" value="Macro domain-like"/>
    <property type="match status" value="1"/>
</dbReference>
<evidence type="ECO:0000256" key="3">
    <source>
        <dbReference type="ARBA" id="ARBA00012565"/>
    </source>
</evidence>
<dbReference type="PROSITE" id="PS00631">
    <property type="entry name" value="CYTOSOL_AP"/>
    <property type="match status" value="1"/>
</dbReference>
<dbReference type="GO" id="GO:0006508">
    <property type="term" value="P:proteolysis"/>
    <property type="evidence" value="ECO:0007669"/>
    <property type="project" value="UniProtKB-KW"/>
</dbReference>
<protein>
    <recommendedName>
        <fullName evidence="3">leucyl aminopeptidase</fullName>
        <ecNumber evidence="3">3.4.11.1</ecNumber>
    </recommendedName>
</protein>
<evidence type="ECO:0000256" key="2">
    <source>
        <dbReference type="ARBA" id="ARBA00009528"/>
    </source>
</evidence>